<gene>
    <name evidence="2" type="ORF">GSOID_T00008739001</name>
</gene>
<keyword evidence="1" id="KW-0812">Transmembrane</keyword>
<evidence type="ECO:0000313" key="2">
    <source>
        <dbReference type="EMBL" id="CBY09615.1"/>
    </source>
</evidence>
<evidence type="ECO:0000313" key="3">
    <source>
        <dbReference type="Proteomes" id="UP000001307"/>
    </source>
</evidence>
<sequence>MSDEPQSLNKWKGVMLMRSLPILEPGKFEKKTFIFLNRLTKKRSFVAIGMVQENLRMGERLRESNVDLINLKKNVTPQMLFASEDPNFSEAPQTAAPFQTSYVKKYRGIGGCFKLCAVFIMGILVGSVITLSGVITFGPSFDVWLKNLACDSYASPAAIQLTDTKTDESSFVEQTEKIANFRRRRDLEAYEGKRVTVNFLEPAKVSAISFYKKDSLLHAKTLDKFSSTISPADVISEENEENGNFAILAYAALISAIFYGAIFICKLGLLIANRYISGFPRRLPISEPVIVRPSVAASKLDAYDYEMDSSV</sequence>
<accession>E4XEW9</accession>
<protein>
    <submittedName>
        <fullName evidence="2">Uncharacterized protein</fullName>
    </submittedName>
</protein>
<evidence type="ECO:0000256" key="1">
    <source>
        <dbReference type="SAM" id="Phobius"/>
    </source>
</evidence>
<dbReference type="EMBL" id="FN653043">
    <property type="protein sequence ID" value="CBY09615.1"/>
    <property type="molecule type" value="Genomic_DNA"/>
</dbReference>
<dbReference type="AlphaFoldDB" id="E4XEW9"/>
<feature type="transmembrane region" description="Helical" evidence="1">
    <location>
        <begin position="115"/>
        <end position="138"/>
    </location>
</feature>
<dbReference type="Proteomes" id="UP000001307">
    <property type="component" value="Unassembled WGS sequence"/>
</dbReference>
<keyword evidence="1" id="KW-1133">Transmembrane helix</keyword>
<feature type="transmembrane region" description="Helical" evidence="1">
    <location>
        <begin position="247"/>
        <end position="272"/>
    </location>
</feature>
<keyword evidence="1" id="KW-0472">Membrane</keyword>
<reference evidence="2" key="1">
    <citation type="journal article" date="2010" name="Science">
        <title>Plasticity of animal genome architecture unmasked by rapid evolution of a pelagic tunicate.</title>
        <authorList>
            <person name="Denoeud F."/>
            <person name="Henriet S."/>
            <person name="Mungpakdee S."/>
            <person name="Aury J.M."/>
            <person name="Da Silva C."/>
            <person name="Brinkmann H."/>
            <person name="Mikhaleva J."/>
            <person name="Olsen L.C."/>
            <person name="Jubin C."/>
            <person name="Canestro C."/>
            <person name="Bouquet J.M."/>
            <person name="Danks G."/>
            <person name="Poulain J."/>
            <person name="Campsteijn C."/>
            <person name="Adamski M."/>
            <person name="Cross I."/>
            <person name="Yadetie F."/>
            <person name="Muffato M."/>
            <person name="Louis A."/>
            <person name="Butcher S."/>
            <person name="Tsagkogeorga G."/>
            <person name="Konrad A."/>
            <person name="Singh S."/>
            <person name="Jensen M.F."/>
            <person name="Cong E.H."/>
            <person name="Eikeseth-Otteraa H."/>
            <person name="Noel B."/>
            <person name="Anthouard V."/>
            <person name="Porcel B.M."/>
            <person name="Kachouri-Lafond R."/>
            <person name="Nishino A."/>
            <person name="Ugolini M."/>
            <person name="Chourrout P."/>
            <person name="Nishida H."/>
            <person name="Aasland R."/>
            <person name="Huzurbazar S."/>
            <person name="Westhof E."/>
            <person name="Delsuc F."/>
            <person name="Lehrach H."/>
            <person name="Reinhardt R."/>
            <person name="Weissenbach J."/>
            <person name="Roy S.W."/>
            <person name="Artiguenave F."/>
            <person name="Postlethwait J.H."/>
            <person name="Manak J.R."/>
            <person name="Thompson E.M."/>
            <person name="Jaillon O."/>
            <person name="Du Pasquier L."/>
            <person name="Boudinot P."/>
            <person name="Liberles D.A."/>
            <person name="Volff J.N."/>
            <person name="Philippe H."/>
            <person name="Lenhard B."/>
            <person name="Roest Crollius H."/>
            <person name="Wincker P."/>
            <person name="Chourrout D."/>
        </authorList>
    </citation>
    <scope>NUCLEOTIDE SEQUENCE [LARGE SCALE GENOMIC DNA]</scope>
</reference>
<organism evidence="2">
    <name type="scientific">Oikopleura dioica</name>
    <name type="common">Tunicate</name>
    <dbReference type="NCBI Taxonomy" id="34765"/>
    <lineage>
        <taxon>Eukaryota</taxon>
        <taxon>Metazoa</taxon>
        <taxon>Chordata</taxon>
        <taxon>Tunicata</taxon>
        <taxon>Appendicularia</taxon>
        <taxon>Copelata</taxon>
        <taxon>Oikopleuridae</taxon>
        <taxon>Oikopleura</taxon>
    </lineage>
</organism>
<name>E4XEW9_OIKDI</name>
<dbReference type="InParanoid" id="E4XEW9"/>
<keyword evidence="3" id="KW-1185">Reference proteome</keyword>
<proteinExistence type="predicted"/>